<feature type="domain" description="Plasmid replication protein C C-terminal" evidence="2">
    <location>
        <begin position="307"/>
        <end position="405"/>
    </location>
</feature>
<dbReference type="Pfam" id="PF11800">
    <property type="entry name" value="RP-C_C"/>
    <property type="match status" value="1"/>
</dbReference>
<dbReference type="InterPro" id="IPR021760">
    <property type="entry name" value="RepC_C"/>
</dbReference>
<dbReference type="InterPro" id="IPR047611">
    <property type="entry name" value="RepABC_RepC"/>
</dbReference>
<dbReference type="NCBIfam" id="NF010396">
    <property type="entry name" value="PRK13824.1"/>
    <property type="match status" value="1"/>
</dbReference>
<dbReference type="Pfam" id="PF03428">
    <property type="entry name" value="RP-C"/>
    <property type="match status" value="1"/>
</dbReference>
<evidence type="ECO:0000313" key="3">
    <source>
        <dbReference type="EMBL" id="MBB4105058.1"/>
    </source>
</evidence>
<protein>
    <submittedName>
        <fullName evidence="3">Replication initiation protein RepC</fullName>
    </submittedName>
</protein>
<dbReference type="AlphaFoldDB" id="A0A7W6K4L1"/>
<evidence type="ECO:0000259" key="2">
    <source>
        <dbReference type="Pfam" id="PF11800"/>
    </source>
</evidence>
<feature type="domain" description="Plasmid replication protein C N-terminal" evidence="1">
    <location>
        <begin position="34"/>
        <end position="196"/>
    </location>
</feature>
<name>A0A7W6K4L1_9HYPH</name>
<evidence type="ECO:0000313" key="4">
    <source>
        <dbReference type="Proteomes" id="UP000584824"/>
    </source>
</evidence>
<dbReference type="RefSeq" id="WP_183794176.1">
    <property type="nucleotide sequence ID" value="NZ_JACIDU010000016.1"/>
</dbReference>
<dbReference type="EMBL" id="JACIDU010000016">
    <property type="protein sequence ID" value="MBB4105058.1"/>
    <property type="molecule type" value="Genomic_DNA"/>
</dbReference>
<proteinExistence type="predicted"/>
<comment type="caution">
    <text evidence="3">The sequence shown here is derived from an EMBL/GenBank/DDBJ whole genome shotgun (WGS) entry which is preliminary data.</text>
</comment>
<reference evidence="3 4" key="1">
    <citation type="submission" date="2020-08" db="EMBL/GenBank/DDBJ databases">
        <title>Genomic Encyclopedia of Type Strains, Phase IV (KMG-IV): sequencing the most valuable type-strain genomes for metagenomic binning, comparative biology and taxonomic classification.</title>
        <authorList>
            <person name="Goeker M."/>
        </authorList>
    </citation>
    <scope>NUCLEOTIDE SEQUENCE [LARGE SCALE GENOMIC DNA]</scope>
    <source>
        <strain evidence="3 4">DSM 26385</strain>
    </source>
</reference>
<organism evidence="3 4">
    <name type="scientific">Allorhizobium borbori</name>
    <dbReference type="NCBI Taxonomy" id="485907"/>
    <lineage>
        <taxon>Bacteria</taxon>
        <taxon>Pseudomonadati</taxon>
        <taxon>Pseudomonadota</taxon>
        <taxon>Alphaproteobacteria</taxon>
        <taxon>Hyphomicrobiales</taxon>
        <taxon>Rhizobiaceae</taxon>
        <taxon>Rhizobium/Agrobacterium group</taxon>
        <taxon>Allorhizobium</taxon>
    </lineage>
</organism>
<accession>A0A7W6K4L1</accession>
<dbReference type="NCBIfam" id="NF040974">
    <property type="entry name" value="RepABC_RepC"/>
    <property type="match status" value="1"/>
</dbReference>
<gene>
    <name evidence="3" type="ORF">GGQ66_003641</name>
</gene>
<dbReference type="Proteomes" id="UP000584824">
    <property type="component" value="Unassembled WGS sequence"/>
</dbReference>
<keyword evidence="4" id="KW-1185">Reference proteome</keyword>
<dbReference type="InterPro" id="IPR005090">
    <property type="entry name" value="RepC_N"/>
</dbReference>
<sequence length="408" mass="44934">MTERLATTPFGGGRMRADIFSLQRRTTKRQEAIAAGHGGNNSGQADKWELLRSLADARGHYGLSDRALTVLDALMSFHPQRVLDGRTPIIVFPSNHELSLRSRGMSGATLRRHIAALVSAGLLLRRDSPNGKRYCRRDGDGQAEQAFGFDLAPLALAANEIHAAAEQVRAEAKAGRILRSEITLHLRDLAKTLEAAQDAQMAGSWGDYASRLESLSGRLSRAADKTGLIERRDALVRLRAEVENAYFTALEPREMSACDAENERHIQNSNIDHPIETRQVQTETKPSAVYDGTDKRKNTGKGEQIALTTLLSACPTIRDYSRDGITCWREARGTAELVRSMLGITPSAWRDALETLGEISAITVIAAILERAEDIRSPGGYLRDLTRKAQKGQFSIHPMLNALRSEMQ</sequence>
<evidence type="ECO:0000259" key="1">
    <source>
        <dbReference type="Pfam" id="PF03428"/>
    </source>
</evidence>